<keyword evidence="7" id="KW-1185">Reference proteome</keyword>
<evidence type="ECO:0000256" key="4">
    <source>
        <dbReference type="ARBA" id="ARBA00023136"/>
    </source>
</evidence>
<dbReference type="Gene3D" id="1.20.120.1630">
    <property type="match status" value="1"/>
</dbReference>
<feature type="transmembrane region" description="Helical" evidence="5">
    <location>
        <begin position="97"/>
        <end position="124"/>
    </location>
</feature>
<gene>
    <name evidence="6" type="ORF">LDJ79_11370</name>
</gene>
<keyword evidence="2 5" id="KW-0812">Transmembrane</keyword>
<dbReference type="PANTHER" id="PTHR12714">
    <property type="entry name" value="PROTEIN-S ISOPRENYLCYSTEINE O-METHYLTRANSFERASE"/>
    <property type="match status" value="1"/>
</dbReference>
<reference evidence="7" key="1">
    <citation type="submission" date="2023-07" db="EMBL/GenBank/DDBJ databases">
        <title>Molecular identification of indigenous halophilic bacteria isolated from red sea cost, biodegradation of synthetic dyes and assessment of degraded metabolite toxicity.</title>
        <authorList>
            <person name="Chaieb K."/>
            <person name="Altayb H.N."/>
        </authorList>
    </citation>
    <scope>NUCLEOTIDE SEQUENCE [LARGE SCALE GENOMIC DNA]</scope>
    <source>
        <strain evidence="7">K20</strain>
    </source>
</reference>
<protein>
    <submittedName>
        <fullName evidence="6">Isoprenylcysteine carboxylmethyltransferase family protein</fullName>
    </submittedName>
</protein>
<dbReference type="PANTHER" id="PTHR12714:SF24">
    <property type="entry name" value="SLR1182 PROTEIN"/>
    <property type="match status" value="1"/>
</dbReference>
<comment type="caution">
    <text evidence="6">The sequence shown here is derived from an EMBL/GenBank/DDBJ whole genome shotgun (WGS) entry which is preliminary data.</text>
</comment>
<feature type="transmembrane region" description="Helical" evidence="5">
    <location>
        <begin position="12"/>
        <end position="30"/>
    </location>
</feature>
<evidence type="ECO:0000313" key="6">
    <source>
        <dbReference type="EMBL" id="MCA2016713.1"/>
    </source>
</evidence>
<feature type="transmembrane region" description="Helical" evidence="5">
    <location>
        <begin position="42"/>
        <end position="65"/>
    </location>
</feature>
<dbReference type="RefSeq" id="WP_225250657.1">
    <property type="nucleotide sequence ID" value="NZ_JAIWIU010000069.1"/>
</dbReference>
<evidence type="ECO:0000256" key="5">
    <source>
        <dbReference type="SAM" id="Phobius"/>
    </source>
</evidence>
<organism evidence="6 7">
    <name type="scientific">Vibrio tritonius</name>
    <dbReference type="NCBI Taxonomy" id="1435069"/>
    <lineage>
        <taxon>Bacteria</taxon>
        <taxon>Pseudomonadati</taxon>
        <taxon>Pseudomonadota</taxon>
        <taxon>Gammaproteobacteria</taxon>
        <taxon>Vibrionales</taxon>
        <taxon>Vibrionaceae</taxon>
        <taxon>Vibrio</taxon>
    </lineage>
</organism>
<name>A0ABS7YM00_9VIBR</name>
<evidence type="ECO:0000256" key="2">
    <source>
        <dbReference type="ARBA" id="ARBA00022692"/>
    </source>
</evidence>
<proteinExistence type="predicted"/>
<sequence length="155" mass="18055">MQHHPLERKIPPVILFVIALAAQYFSLQWFENLTVLWPFPLIGYGVCLLFSLGFGLGGVWAFYVAKTTVDPIRLEKTTTMVTGGVFRFSRNPMYVGLAFLLLGIAYYLQNVAALVVVWLFVLYLQRFQIEPEERFLVQHFGDVYRDYQAKVRRWL</sequence>
<dbReference type="EMBL" id="JAIWIU010000069">
    <property type="protein sequence ID" value="MCA2016713.1"/>
    <property type="molecule type" value="Genomic_DNA"/>
</dbReference>
<dbReference type="InterPro" id="IPR007318">
    <property type="entry name" value="Phopholipid_MeTrfase"/>
</dbReference>
<evidence type="ECO:0000256" key="1">
    <source>
        <dbReference type="ARBA" id="ARBA00004127"/>
    </source>
</evidence>
<dbReference type="Proteomes" id="UP001199044">
    <property type="component" value="Unassembled WGS sequence"/>
</dbReference>
<accession>A0ABS7YM00</accession>
<comment type="subcellular location">
    <subcellularLocation>
        <location evidence="1">Endomembrane system</location>
        <topology evidence="1">Multi-pass membrane protein</topology>
    </subcellularLocation>
</comment>
<evidence type="ECO:0000256" key="3">
    <source>
        <dbReference type="ARBA" id="ARBA00022989"/>
    </source>
</evidence>
<dbReference type="Pfam" id="PF04191">
    <property type="entry name" value="PEMT"/>
    <property type="match status" value="1"/>
</dbReference>
<keyword evidence="4 5" id="KW-0472">Membrane</keyword>
<keyword evidence="3 5" id="KW-1133">Transmembrane helix</keyword>
<evidence type="ECO:0000313" key="7">
    <source>
        <dbReference type="Proteomes" id="UP001199044"/>
    </source>
</evidence>